<dbReference type="EMBL" id="RAQM01000003">
    <property type="protein sequence ID" value="RKF05340.1"/>
    <property type="molecule type" value="Genomic_DNA"/>
</dbReference>
<keyword evidence="1" id="KW-1133">Transmembrane helix</keyword>
<feature type="transmembrane region" description="Helical" evidence="1">
    <location>
        <begin position="79"/>
        <end position="95"/>
    </location>
</feature>
<protein>
    <submittedName>
        <fullName evidence="2">Uncharacterized protein</fullName>
    </submittedName>
</protein>
<evidence type="ECO:0000313" key="2">
    <source>
        <dbReference type="EMBL" id="RKF05340.1"/>
    </source>
</evidence>
<evidence type="ECO:0000313" key="3">
    <source>
        <dbReference type="Proteomes" id="UP000285780"/>
    </source>
</evidence>
<gene>
    <name evidence="2" type="ORF">C8N26_0019</name>
</gene>
<reference evidence="2 3" key="1">
    <citation type="submission" date="2018-09" db="EMBL/GenBank/DDBJ databases">
        <title>Genomic Encyclopedia of Archaeal and Bacterial Type Strains, Phase II (KMG-II): from individual species to whole genera.</title>
        <authorList>
            <person name="Goeker M."/>
        </authorList>
    </citation>
    <scope>NUCLEOTIDE SEQUENCE [LARGE SCALE GENOMIC DNA]</scope>
    <source>
        <strain evidence="2 3">DSM 16505</strain>
    </source>
</reference>
<comment type="caution">
    <text evidence="2">The sequence shown here is derived from an EMBL/GenBank/DDBJ whole genome shotgun (WGS) entry which is preliminary data.</text>
</comment>
<dbReference type="RefSeq" id="WP_120185522.1">
    <property type="nucleotide sequence ID" value="NZ_RAQM01000003.1"/>
</dbReference>
<accession>A0A420E5I2</accession>
<dbReference type="Proteomes" id="UP000285780">
    <property type="component" value="Unassembled WGS sequence"/>
</dbReference>
<keyword evidence="1" id="KW-0472">Membrane</keyword>
<feature type="transmembrane region" description="Helical" evidence="1">
    <location>
        <begin position="101"/>
        <end position="124"/>
    </location>
</feature>
<evidence type="ECO:0000256" key="1">
    <source>
        <dbReference type="SAM" id="Phobius"/>
    </source>
</evidence>
<keyword evidence="3" id="KW-1185">Reference proteome</keyword>
<keyword evidence="1" id="KW-0812">Transmembrane</keyword>
<sequence>MTFDKMNHISMEFTPSQLGETKKVFLKNGSSISTKWKKENEYIIRYKPENYADYYSPYFLFQFENRTLKRMIPYPNKRSFGYMAIIMIGFIYFKGIKPDLYLTLIGFSIVFVFLLQFVVGIAAYQKIKNNVFGKNITEIKETSELKN</sequence>
<organism evidence="2 3">
    <name type="scientific">Tenacibaculum lutimaris</name>
    <dbReference type="NCBI Taxonomy" id="285258"/>
    <lineage>
        <taxon>Bacteria</taxon>
        <taxon>Pseudomonadati</taxon>
        <taxon>Bacteroidota</taxon>
        <taxon>Flavobacteriia</taxon>
        <taxon>Flavobacteriales</taxon>
        <taxon>Flavobacteriaceae</taxon>
        <taxon>Tenacibaculum</taxon>
    </lineage>
</organism>
<dbReference type="AlphaFoldDB" id="A0A420E5I2"/>
<proteinExistence type="predicted"/>
<name>A0A420E5I2_9FLAO</name>